<dbReference type="Proteomes" id="UP000274131">
    <property type="component" value="Unassembled WGS sequence"/>
</dbReference>
<dbReference type="WBParaSite" id="EVEC_0001041001-mRNA-1">
    <property type="protein sequence ID" value="EVEC_0001041001-mRNA-1"/>
    <property type="gene ID" value="EVEC_0001041001"/>
</dbReference>
<evidence type="ECO:0000313" key="1">
    <source>
        <dbReference type="EMBL" id="VDD95004.1"/>
    </source>
</evidence>
<reference evidence="1 2" key="2">
    <citation type="submission" date="2018-10" db="EMBL/GenBank/DDBJ databases">
        <authorList>
            <consortium name="Pathogen Informatics"/>
        </authorList>
    </citation>
    <scope>NUCLEOTIDE SEQUENCE [LARGE SCALE GENOMIC DNA]</scope>
</reference>
<accession>A0A0N4VHV9</accession>
<name>A0A0N4VHV9_ENTVE</name>
<reference evidence="3" key="1">
    <citation type="submission" date="2017-02" db="UniProtKB">
        <authorList>
            <consortium name="WormBaseParasite"/>
        </authorList>
    </citation>
    <scope>IDENTIFICATION</scope>
</reference>
<proteinExistence type="predicted"/>
<evidence type="ECO:0000313" key="3">
    <source>
        <dbReference type="WBParaSite" id="EVEC_0001041001-mRNA-1"/>
    </source>
</evidence>
<protein>
    <submittedName>
        <fullName evidence="3">DUF4806 domain-containing protein</fullName>
    </submittedName>
</protein>
<keyword evidence="2" id="KW-1185">Reference proteome</keyword>
<evidence type="ECO:0000313" key="2">
    <source>
        <dbReference type="Proteomes" id="UP000274131"/>
    </source>
</evidence>
<dbReference type="AlphaFoldDB" id="A0A0N4VHV9"/>
<gene>
    <name evidence="1" type="ORF">EVEC_LOCUS9755</name>
</gene>
<sequence>MKHEKVTTERHSLLGNENAINFPMLGRIRSTARRPRNTPKLKKPYKRCHDQTAAEKRNIHFTTSHVDQERENIITALLEKKSFSTLYESKLRNFCPDAKKAFANLGLQRQDRESTRFVCDERRWKTLDARQSRHFPIPRILFAIINGPFPFRLVLNTGLEGDLNTLTEKRYSLGILNKRKRMYADSSLTIKTIHIRIFENFWLRKLGKKDSSAFFGTWKTAYLQPVNDNIAKAYDLWSLITPVILRTKVLLEEPQKR</sequence>
<organism evidence="3">
    <name type="scientific">Enterobius vermicularis</name>
    <name type="common">Human pinworm</name>
    <dbReference type="NCBI Taxonomy" id="51028"/>
    <lineage>
        <taxon>Eukaryota</taxon>
        <taxon>Metazoa</taxon>
        <taxon>Ecdysozoa</taxon>
        <taxon>Nematoda</taxon>
        <taxon>Chromadorea</taxon>
        <taxon>Rhabditida</taxon>
        <taxon>Spirurina</taxon>
        <taxon>Oxyuridomorpha</taxon>
        <taxon>Oxyuroidea</taxon>
        <taxon>Oxyuridae</taxon>
        <taxon>Enterobius</taxon>
    </lineage>
</organism>
<dbReference type="EMBL" id="UXUI01010277">
    <property type="protein sequence ID" value="VDD95004.1"/>
    <property type="molecule type" value="Genomic_DNA"/>
</dbReference>